<evidence type="ECO:0000313" key="2">
    <source>
        <dbReference type="Proteomes" id="UP001054945"/>
    </source>
</evidence>
<dbReference type="Proteomes" id="UP001054945">
    <property type="component" value="Unassembled WGS sequence"/>
</dbReference>
<reference evidence="1 2" key="1">
    <citation type="submission" date="2021-06" db="EMBL/GenBank/DDBJ databases">
        <title>Caerostris extrusa draft genome.</title>
        <authorList>
            <person name="Kono N."/>
            <person name="Arakawa K."/>
        </authorList>
    </citation>
    <scope>NUCLEOTIDE SEQUENCE [LARGE SCALE GENOMIC DNA]</scope>
</reference>
<protein>
    <submittedName>
        <fullName evidence="1">Uncharacterized protein</fullName>
    </submittedName>
</protein>
<dbReference type="AlphaFoldDB" id="A0AAV4Q5J2"/>
<comment type="caution">
    <text evidence="1">The sequence shown here is derived from an EMBL/GenBank/DDBJ whole genome shotgun (WGS) entry which is preliminary data.</text>
</comment>
<organism evidence="1 2">
    <name type="scientific">Caerostris extrusa</name>
    <name type="common">Bark spider</name>
    <name type="synonym">Caerostris bankana</name>
    <dbReference type="NCBI Taxonomy" id="172846"/>
    <lineage>
        <taxon>Eukaryota</taxon>
        <taxon>Metazoa</taxon>
        <taxon>Ecdysozoa</taxon>
        <taxon>Arthropoda</taxon>
        <taxon>Chelicerata</taxon>
        <taxon>Arachnida</taxon>
        <taxon>Araneae</taxon>
        <taxon>Araneomorphae</taxon>
        <taxon>Entelegynae</taxon>
        <taxon>Araneoidea</taxon>
        <taxon>Araneidae</taxon>
        <taxon>Caerostris</taxon>
    </lineage>
</organism>
<gene>
    <name evidence="1" type="ORF">CEXT_573671</name>
</gene>
<proteinExistence type="predicted"/>
<accession>A0AAV4Q5J2</accession>
<dbReference type="EMBL" id="BPLR01005777">
    <property type="protein sequence ID" value="GIY04948.1"/>
    <property type="molecule type" value="Genomic_DNA"/>
</dbReference>
<name>A0AAV4Q5J2_CAEEX</name>
<keyword evidence="2" id="KW-1185">Reference proteome</keyword>
<sequence length="86" mass="9816">MRSPEISEYDDFEARFHIQRIVNKVMPKEIFNSETPQEIRGKPTSRDLQLRNEPFKKKTHDSAFLRRPSGSISLAGVEVALGGNLC</sequence>
<evidence type="ECO:0000313" key="1">
    <source>
        <dbReference type="EMBL" id="GIY04948.1"/>
    </source>
</evidence>